<evidence type="ECO:0000256" key="1">
    <source>
        <dbReference type="ARBA" id="ARBA00004141"/>
    </source>
</evidence>
<dbReference type="STRING" id="37927.SA2016_0944"/>
<dbReference type="Gene3D" id="1.20.5.110">
    <property type="match status" value="1"/>
</dbReference>
<feature type="transmembrane region" description="Helical" evidence="8">
    <location>
        <begin position="99"/>
        <end position="119"/>
    </location>
</feature>
<dbReference type="EMBL" id="CP014518">
    <property type="protein sequence ID" value="AMM31629.1"/>
    <property type="molecule type" value="Genomic_DNA"/>
</dbReference>
<evidence type="ECO:0000256" key="4">
    <source>
        <dbReference type="ARBA" id="ARBA00022989"/>
    </source>
</evidence>
<dbReference type="PANTHER" id="PTHR11537">
    <property type="entry name" value="VOLTAGE-GATED POTASSIUM CHANNEL"/>
    <property type="match status" value="1"/>
</dbReference>
<dbReference type="Gene3D" id="1.10.287.70">
    <property type="match status" value="1"/>
</dbReference>
<dbReference type="GO" id="GO:0001508">
    <property type="term" value="P:action potential"/>
    <property type="evidence" value="ECO:0007669"/>
    <property type="project" value="TreeGrafter"/>
</dbReference>
<evidence type="ECO:0000313" key="11">
    <source>
        <dbReference type="Proteomes" id="UP000070134"/>
    </source>
</evidence>
<dbReference type="PANTHER" id="PTHR11537:SF254">
    <property type="entry name" value="POTASSIUM VOLTAGE-GATED CHANNEL PROTEIN SHAB"/>
    <property type="match status" value="1"/>
</dbReference>
<keyword evidence="5" id="KW-0406">Ion transport</keyword>
<dbReference type="PATRIC" id="fig|37927.3.peg.983"/>
<dbReference type="AlphaFoldDB" id="A0A126ZWR3"/>
<protein>
    <submittedName>
        <fullName evidence="10">Ion transport 2 domain protein</fullName>
    </submittedName>
</protein>
<dbReference type="InterPro" id="IPR013099">
    <property type="entry name" value="K_chnl_dom"/>
</dbReference>
<keyword evidence="3 8" id="KW-0812">Transmembrane</keyword>
<evidence type="ECO:0000256" key="8">
    <source>
        <dbReference type="SAM" id="Phobius"/>
    </source>
</evidence>
<accession>A0A126ZWR3</accession>
<keyword evidence="7" id="KW-0407">Ion channel</keyword>
<feature type="domain" description="Potassium channel" evidence="9">
    <location>
        <begin position="119"/>
        <end position="186"/>
    </location>
</feature>
<proteinExistence type="predicted"/>
<dbReference type="GO" id="GO:0008076">
    <property type="term" value="C:voltage-gated potassium channel complex"/>
    <property type="evidence" value="ECO:0007669"/>
    <property type="project" value="InterPro"/>
</dbReference>
<evidence type="ECO:0000256" key="2">
    <source>
        <dbReference type="ARBA" id="ARBA00022448"/>
    </source>
</evidence>
<evidence type="ECO:0000313" key="10">
    <source>
        <dbReference type="EMBL" id="AMM31629.1"/>
    </source>
</evidence>
<dbReference type="Pfam" id="PF07885">
    <property type="entry name" value="Ion_trans_2"/>
    <property type="match status" value="1"/>
</dbReference>
<evidence type="ECO:0000259" key="9">
    <source>
        <dbReference type="Pfam" id="PF07885"/>
    </source>
</evidence>
<keyword evidence="4 8" id="KW-1133">Transmembrane helix</keyword>
<dbReference type="InterPro" id="IPR027359">
    <property type="entry name" value="Volt_channel_dom_sf"/>
</dbReference>
<evidence type="ECO:0000256" key="6">
    <source>
        <dbReference type="ARBA" id="ARBA00023136"/>
    </source>
</evidence>
<comment type="subcellular location">
    <subcellularLocation>
        <location evidence="1">Membrane</location>
        <topology evidence="1">Multi-pass membrane protein</topology>
    </subcellularLocation>
</comment>
<keyword evidence="2" id="KW-0813">Transport</keyword>
<reference evidence="10 11" key="1">
    <citation type="submission" date="2016-02" db="EMBL/GenBank/DDBJ databases">
        <title>Complete genome of Sinomonas atrocyanea KCTC 3377.</title>
        <authorList>
            <person name="Kim K.M."/>
        </authorList>
    </citation>
    <scope>NUCLEOTIDE SEQUENCE [LARGE SCALE GENOMIC DNA]</scope>
    <source>
        <strain evidence="10 11">KCTC 3377</strain>
    </source>
</reference>
<keyword evidence="11" id="KW-1185">Reference proteome</keyword>
<organism evidence="10 11">
    <name type="scientific">Sinomonas atrocyanea</name>
    <dbReference type="NCBI Taxonomy" id="37927"/>
    <lineage>
        <taxon>Bacteria</taxon>
        <taxon>Bacillati</taxon>
        <taxon>Actinomycetota</taxon>
        <taxon>Actinomycetes</taxon>
        <taxon>Micrococcales</taxon>
        <taxon>Micrococcaceae</taxon>
        <taxon>Sinomonas</taxon>
    </lineage>
</organism>
<feature type="transmembrane region" description="Helical" evidence="8">
    <location>
        <begin position="161"/>
        <end position="186"/>
    </location>
</feature>
<dbReference type="SUPFAM" id="SSF81324">
    <property type="entry name" value="Voltage-gated potassium channels"/>
    <property type="match status" value="1"/>
</dbReference>
<evidence type="ECO:0000256" key="7">
    <source>
        <dbReference type="ARBA" id="ARBA00023303"/>
    </source>
</evidence>
<dbReference type="KEGG" id="satk:SA2016_0944"/>
<gene>
    <name evidence="10" type="ORF">SA2016_0944</name>
</gene>
<dbReference type="Gene3D" id="1.20.120.350">
    <property type="entry name" value="Voltage-gated potassium channels. Chain C"/>
    <property type="match status" value="1"/>
</dbReference>
<dbReference type="InterPro" id="IPR028325">
    <property type="entry name" value="VG_K_chnl"/>
</dbReference>
<evidence type="ECO:0000256" key="3">
    <source>
        <dbReference type="ARBA" id="ARBA00022692"/>
    </source>
</evidence>
<dbReference type="GO" id="GO:0005249">
    <property type="term" value="F:voltage-gated potassium channel activity"/>
    <property type="evidence" value="ECO:0007669"/>
    <property type="project" value="InterPro"/>
</dbReference>
<dbReference type="Proteomes" id="UP000070134">
    <property type="component" value="Chromosome"/>
</dbReference>
<keyword evidence="6 8" id="KW-0472">Membrane</keyword>
<sequence length="243" mass="26287">MIVAAVVFLAAYSVQVIADLPESANLLPDDLVWVAWAVFLIDYAVKLWLAPSRGRWFVRHLHELFILALPALRPLRLLRVVTILNVFHSRAGAALRGKLLAYVLGSSAMLVYCGALATLDSEQNDPNANIRSIGDALWWAVTTMTTVGYGDRYPVTAVGRFAAVGLMLTGIAVLGVVTGSIASWIVDAVARQTARQTAAAVEEAVEAIDEPLEEQMRALVEQVARLSAALEARNLKDPGRLEA</sequence>
<name>A0A126ZWR3_9MICC</name>
<evidence type="ECO:0000256" key="5">
    <source>
        <dbReference type="ARBA" id="ARBA00023065"/>
    </source>
</evidence>
<feature type="transmembrane region" description="Helical" evidence="8">
    <location>
        <begin position="31"/>
        <end position="49"/>
    </location>
</feature>